<dbReference type="SUPFAM" id="SSF55271">
    <property type="entry name" value="DNA repair protein MutS, domain I"/>
    <property type="match status" value="1"/>
</dbReference>
<sequence>MLLEFYFEQQRYYENLYGSNTIVLLMKGSFYEVYSTKDEGKAVEVANVLNFQLAKANKKIEEVSITNPYMAGVPVCSAQKHIGTLVENMYTVVLIDQNEKNVSQRDVAKIYSPGTYVEFNKTTTNSICCIYGEYTDSVIFGISVIDLTIGSCIINEITNGITSKKMEELYRLIEIYNPIEIICAHDNDERVKGLFEIIINNDKKYHNIQVQKVYKKVNYQNEIFKKMFNTKTMISPIEELDLEYYHIARISLTNLLCFCFDHCSDNSKLLKTPKYHQDNDCLVLHNNSLYQLGVLSRGTSEKSLFDIVNHTSTQLGKRLLKMQLVKPFGKCEDIKEVHEKIEILWDKTNDLELNLEQICDIEKLHRKLSLLHIQPNELISLLTSYEAINNLLNLYYIKDIYDNLNQLKESIESTFSLEKCSKYQNINDARDNLCNETSENLMMLIAKYNESKIKLEDECNVLENIIGVKDSIKIESNTKYGIHLYTTITRSKTIQKKSKKYQITNDGANKARICNDTINNVIHKIIQIETDLNPLITKVFYETIEIWYDKHKCFFDSIYEYVADIDVIKSKIMTAKRFGYIKPNVIEGDVSYTNMKKLRHPIIERLDTCTNYVANDVELIDGGILLYGVNGAGKSCYSKAIGLAIVLAQSGHYVPADSMDIVLFNRLYTRISDTDNIYKGHSSFTVEMNELKSIIHYCDKNSIVLGDEVCKGTEDISALAIVASTIKWLIINNSKFVFATHLNKLPEVSLLKKENKLQIKHVAVTCDDSKDIITYTREIKNGLGETLYGLEIAKTLIKNKDFATMAEKCRNEVTKKRSKIVSTKQSKYNSQKFVDKCSIPGCDSIDSLEEHHIVFQSKNDNKKTNMHGTGNLCTLCKKHHNEVHNGSLIIKGWLQTTSGKQLEHNWV</sequence>
<proteinExistence type="inferred from homology"/>
<dbReference type="InterPro" id="IPR036678">
    <property type="entry name" value="MutS_con_dom_sf"/>
</dbReference>
<dbReference type="PIRSF" id="PIRSF037677">
    <property type="entry name" value="DNA_mis_repair_Msh6"/>
    <property type="match status" value="1"/>
</dbReference>
<dbReference type="Pfam" id="PF05188">
    <property type="entry name" value="MutS_II"/>
    <property type="match status" value="1"/>
</dbReference>
<dbReference type="Gene3D" id="3.40.50.300">
    <property type="entry name" value="P-loop containing nucleotide triphosphate hydrolases"/>
    <property type="match status" value="1"/>
</dbReference>
<dbReference type="SUPFAM" id="SSF48334">
    <property type="entry name" value="DNA repair protein MutS, domain III"/>
    <property type="match status" value="1"/>
</dbReference>
<dbReference type="GO" id="GO:0140664">
    <property type="term" value="F:ATP-dependent DNA damage sensor activity"/>
    <property type="evidence" value="ECO:0007669"/>
    <property type="project" value="InterPro"/>
</dbReference>
<dbReference type="Pfam" id="PF01624">
    <property type="entry name" value="MutS_I"/>
    <property type="match status" value="1"/>
</dbReference>
<dbReference type="InterPro" id="IPR016151">
    <property type="entry name" value="DNA_mismatch_repair_MutS_N"/>
</dbReference>
<dbReference type="SUPFAM" id="SSF53150">
    <property type="entry name" value="DNA repair protein MutS, domain II"/>
    <property type="match status" value="1"/>
</dbReference>
<evidence type="ECO:0000256" key="2">
    <source>
        <dbReference type="ARBA" id="ARBA00022741"/>
    </source>
</evidence>
<dbReference type="Pfam" id="PF00488">
    <property type="entry name" value="MutS_V"/>
    <property type="match status" value="1"/>
</dbReference>
<accession>A0A6C0F5Q7</accession>
<protein>
    <recommendedName>
        <fullName evidence="9">DNA mismatch repair proteins mutS family domain-containing protein</fullName>
    </recommendedName>
</protein>
<evidence type="ECO:0000256" key="1">
    <source>
        <dbReference type="ARBA" id="ARBA00006271"/>
    </source>
</evidence>
<dbReference type="SMART" id="SM00533">
    <property type="entry name" value="MUTSd"/>
    <property type="match status" value="1"/>
</dbReference>
<evidence type="ECO:0000256" key="5">
    <source>
        <dbReference type="ARBA" id="ARBA00023125"/>
    </source>
</evidence>
<dbReference type="InterPro" id="IPR036187">
    <property type="entry name" value="DNA_mismatch_repair_MutS_sf"/>
</dbReference>
<dbReference type="SMART" id="SM00534">
    <property type="entry name" value="MUTSac"/>
    <property type="match status" value="1"/>
</dbReference>
<dbReference type="PANTHER" id="PTHR11361">
    <property type="entry name" value="DNA MISMATCH REPAIR PROTEIN MUTS FAMILY MEMBER"/>
    <property type="match status" value="1"/>
</dbReference>
<dbReference type="GO" id="GO:0032301">
    <property type="term" value="C:MutSalpha complex"/>
    <property type="evidence" value="ECO:0007669"/>
    <property type="project" value="TreeGrafter"/>
</dbReference>
<evidence type="ECO:0008006" key="9">
    <source>
        <dbReference type="Google" id="ProtNLM"/>
    </source>
</evidence>
<dbReference type="Pfam" id="PF05192">
    <property type="entry name" value="MutS_III"/>
    <property type="match status" value="1"/>
</dbReference>
<feature type="domain" description="DNA mismatch repair protein MutS core" evidence="6">
    <location>
        <begin position="299"/>
        <end position="606"/>
    </location>
</feature>
<dbReference type="GO" id="GO:0030983">
    <property type="term" value="F:mismatched DNA binding"/>
    <property type="evidence" value="ECO:0007669"/>
    <property type="project" value="InterPro"/>
</dbReference>
<dbReference type="InterPro" id="IPR007696">
    <property type="entry name" value="DNA_mismatch_repair_MutS_core"/>
</dbReference>
<dbReference type="InterPro" id="IPR007860">
    <property type="entry name" value="DNA_mmatch_repair_MutS_con_dom"/>
</dbReference>
<dbReference type="Gene3D" id="3.40.1170.10">
    <property type="entry name" value="DNA repair protein MutS, domain I"/>
    <property type="match status" value="1"/>
</dbReference>
<dbReference type="GO" id="GO:0006298">
    <property type="term" value="P:mismatch repair"/>
    <property type="evidence" value="ECO:0007669"/>
    <property type="project" value="InterPro"/>
</dbReference>
<dbReference type="EMBL" id="MN738789">
    <property type="protein sequence ID" value="QHT37106.1"/>
    <property type="molecule type" value="Genomic_DNA"/>
</dbReference>
<evidence type="ECO:0000259" key="7">
    <source>
        <dbReference type="SMART" id="SM00534"/>
    </source>
</evidence>
<dbReference type="InterPro" id="IPR045076">
    <property type="entry name" value="MutS"/>
</dbReference>
<dbReference type="InterPro" id="IPR007695">
    <property type="entry name" value="DNA_mismatch_repair_MutS-lik_N"/>
</dbReference>
<evidence type="ECO:0000256" key="4">
    <source>
        <dbReference type="ARBA" id="ARBA00022840"/>
    </source>
</evidence>
<dbReference type="InterPro" id="IPR017261">
    <property type="entry name" value="DNA_mismatch_repair_MutS/MSH"/>
</dbReference>
<keyword evidence="5" id="KW-0238">DNA-binding</keyword>
<organism evidence="8">
    <name type="scientific">viral metagenome</name>
    <dbReference type="NCBI Taxonomy" id="1070528"/>
    <lineage>
        <taxon>unclassified sequences</taxon>
        <taxon>metagenomes</taxon>
        <taxon>organismal metagenomes</taxon>
    </lineage>
</organism>
<dbReference type="GO" id="GO:0005524">
    <property type="term" value="F:ATP binding"/>
    <property type="evidence" value="ECO:0007669"/>
    <property type="project" value="UniProtKB-KW"/>
</dbReference>
<dbReference type="AlphaFoldDB" id="A0A6C0F5Q7"/>
<evidence type="ECO:0000256" key="3">
    <source>
        <dbReference type="ARBA" id="ARBA00022763"/>
    </source>
</evidence>
<dbReference type="InterPro" id="IPR027417">
    <property type="entry name" value="P-loop_NTPase"/>
</dbReference>
<comment type="similarity">
    <text evidence="1">Belongs to the DNA mismatch repair MutS family.</text>
</comment>
<evidence type="ECO:0000259" key="6">
    <source>
        <dbReference type="SMART" id="SM00533"/>
    </source>
</evidence>
<keyword evidence="3" id="KW-0227">DNA damage</keyword>
<dbReference type="SUPFAM" id="SSF52540">
    <property type="entry name" value="P-loop containing nucleoside triphosphate hydrolases"/>
    <property type="match status" value="1"/>
</dbReference>
<keyword evidence="4" id="KW-0067">ATP-binding</keyword>
<dbReference type="InterPro" id="IPR000432">
    <property type="entry name" value="DNA_mismatch_repair_MutS_C"/>
</dbReference>
<dbReference type="Gene3D" id="1.10.1420.10">
    <property type="match status" value="2"/>
</dbReference>
<feature type="domain" description="DNA mismatch repair proteins mutS family" evidence="7">
    <location>
        <begin position="621"/>
        <end position="811"/>
    </location>
</feature>
<keyword evidence="2" id="KW-0547">Nucleotide-binding</keyword>
<dbReference type="PANTHER" id="PTHR11361:SF148">
    <property type="entry name" value="DNA MISMATCH REPAIR PROTEIN MSH6"/>
    <property type="match status" value="1"/>
</dbReference>
<name>A0A6C0F5Q7_9ZZZZ</name>
<evidence type="ECO:0000313" key="8">
    <source>
        <dbReference type="EMBL" id="QHT37106.1"/>
    </source>
</evidence>
<reference evidence="8" key="1">
    <citation type="journal article" date="2020" name="Nature">
        <title>Giant virus diversity and host interactions through global metagenomics.</title>
        <authorList>
            <person name="Schulz F."/>
            <person name="Roux S."/>
            <person name="Paez-Espino D."/>
            <person name="Jungbluth S."/>
            <person name="Walsh D.A."/>
            <person name="Denef V.J."/>
            <person name="McMahon K.D."/>
            <person name="Konstantinidis K.T."/>
            <person name="Eloe-Fadrosh E.A."/>
            <person name="Kyrpides N.C."/>
            <person name="Woyke T."/>
        </authorList>
    </citation>
    <scope>NUCLEOTIDE SEQUENCE</scope>
    <source>
        <strain evidence="8">GVMAG-S-ERX555967-131</strain>
    </source>
</reference>